<dbReference type="CDD" id="cd00156">
    <property type="entry name" value="REC"/>
    <property type="match status" value="1"/>
</dbReference>
<keyword evidence="11" id="KW-1185">Reference proteome</keyword>
<keyword evidence="5" id="KW-0238">DNA-binding</keyword>
<evidence type="ECO:0000256" key="7">
    <source>
        <dbReference type="ARBA" id="ARBA00024867"/>
    </source>
</evidence>
<proteinExistence type="predicted"/>
<dbReference type="PANTHER" id="PTHR48111">
    <property type="entry name" value="REGULATOR OF RPOS"/>
    <property type="match status" value="1"/>
</dbReference>
<dbReference type="EMBL" id="WJBB01000014">
    <property type="protein sequence ID" value="MBC3797702.1"/>
    <property type="molecule type" value="Genomic_DNA"/>
</dbReference>
<comment type="caution">
    <text evidence="10">The sequence shown here is derived from an EMBL/GenBank/DDBJ whole genome shotgun (WGS) entry which is preliminary data.</text>
</comment>
<dbReference type="PROSITE" id="PS50110">
    <property type="entry name" value="RESPONSE_REGULATORY"/>
    <property type="match status" value="1"/>
</dbReference>
<keyword evidence="3" id="KW-0902">Two-component regulatory system</keyword>
<sequence>MNDRYKILIVDDEEDVGSLLKKYFEQNGYAVDTSLAAIDALEKVKNTKYHIVVIDMVMPQMDGIELLIAIKKYDPMTQIIMMTESSTMDKIVRSLEYGANDYMLKPFKSEDYVLAMIDHSVQKLERWRDAFIQIVQ</sequence>
<keyword evidence="6" id="KW-0804">Transcription</keyword>
<dbReference type="InterPro" id="IPR011006">
    <property type="entry name" value="CheY-like_superfamily"/>
</dbReference>
<accession>A0ABR6WMG1</accession>
<dbReference type="Proteomes" id="UP000653358">
    <property type="component" value="Unassembled WGS sequence"/>
</dbReference>
<gene>
    <name evidence="10" type="ORF">GH807_11660</name>
</gene>
<dbReference type="InterPro" id="IPR039420">
    <property type="entry name" value="WalR-like"/>
</dbReference>
<dbReference type="Gene3D" id="3.40.50.2300">
    <property type="match status" value="1"/>
</dbReference>
<dbReference type="PANTHER" id="PTHR48111:SF1">
    <property type="entry name" value="TWO-COMPONENT RESPONSE REGULATOR ORR33"/>
    <property type="match status" value="1"/>
</dbReference>
<feature type="modified residue" description="4-aspartylphosphate" evidence="8">
    <location>
        <position position="55"/>
    </location>
</feature>
<evidence type="ECO:0000313" key="10">
    <source>
        <dbReference type="EMBL" id="MBC3797702.1"/>
    </source>
</evidence>
<evidence type="ECO:0000256" key="6">
    <source>
        <dbReference type="ARBA" id="ARBA00023163"/>
    </source>
</evidence>
<evidence type="ECO:0000313" key="11">
    <source>
        <dbReference type="Proteomes" id="UP000653358"/>
    </source>
</evidence>
<reference evidence="10 11" key="1">
    <citation type="journal article" date="2020" name="mSystems">
        <title>Defining Genomic and Predicted Metabolic Features of the Acetobacterium Genus.</title>
        <authorList>
            <person name="Ross D.E."/>
            <person name="Marshall C.W."/>
            <person name="Gulliver D."/>
            <person name="May H.D."/>
            <person name="Norman R.S."/>
        </authorList>
    </citation>
    <scope>NUCLEOTIDE SEQUENCE [LARGE SCALE GENOMIC DNA]</scope>
    <source>
        <strain evidence="10 11">DSM 9173</strain>
    </source>
</reference>
<dbReference type="SMART" id="SM00448">
    <property type="entry name" value="REC"/>
    <property type="match status" value="1"/>
</dbReference>
<dbReference type="InterPro" id="IPR001789">
    <property type="entry name" value="Sig_transdc_resp-reg_receiver"/>
</dbReference>
<dbReference type="Pfam" id="PF00072">
    <property type="entry name" value="Response_reg"/>
    <property type="match status" value="1"/>
</dbReference>
<name>A0ABR6WMG1_9FIRM</name>
<dbReference type="RefSeq" id="WP_148603931.1">
    <property type="nucleotide sequence ID" value="NZ_RXYB01000011.1"/>
</dbReference>
<feature type="domain" description="Response regulatory" evidence="9">
    <location>
        <begin position="6"/>
        <end position="120"/>
    </location>
</feature>
<protein>
    <recommendedName>
        <fullName evidence="1">Stage 0 sporulation protein A homolog</fullName>
    </recommendedName>
</protein>
<evidence type="ECO:0000256" key="3">
    <source>
        <dbReference type="ARBA" id="ARBA00023012"/>
    </source>
</evidence>
<organism evidence="10 11">
    <name type="scientific">Acetobacterium tundrae</name>
    <dbReference type="NCBI Taxonomy" id="132932"/>
    <lineage>
        <taxon>Bacteria</taxon>
        <taxon>Bacillati</taxon>
        <taxon>Bacillota</taxon>
        <taxon>Clostridia</taxon>
        <taxon>Eubacteriales</taxon>
        <taxon>Eubacteriaceae</taxon>
        <taxon>Acetobacterium</taxon>
    </lineage>
</organism>
<evidence type="ECO:0000256" key="1">
    <source>
        <dbReference type="ARBA" id="ARBA00018672"/>
    </source>
</evidence>
<evidence type="ECO:0000256" key="8">
    <source>
        <dbReference type="PROSITE-ProRule" id="PRU00169"/>
    </source>
</evidence>
<keyword evidence="4" id="KW-0805">Transcription regulation</keyword>
<evidence type="ECO:0000256" key="2">
    <source>
        <dbReference type="ARBA" id="ARBA00022553"/>
    </source>
</evidence>
<comment type="function">
    <text evidence="7">May play the central regulatory role in sporulation. It may be an element of the effector pathway responsible for the activation of sporulation genes in response to nutritional stress. Spo0A may act in concert with spo0H (a sigma factor) to control the expression of some genes that are critical to the sporulation process.</text>
</comment>
<dbReference type="SUPFAM" id="SSF52172">
    <property type="entry name" value="CheY-like"/>
    <property type="match status" value="1"/>
</dbReference>
<keyword evidence="2 8" id="KW-0597">Phosphoprotein</keyword>
<evidence type="ECO:0000259" key="9">
    <source>
        <dbReference type="PROSITE" id="PS50110"/>
    </source>
</evidence>
<evidence type="ECO:0000256" key="4">
    <source>
        <dbReference type="ARBA" id="ARBA00023015"/>
    </source>
</evidence>
<evidence type="ECO:0000256" key="5">
    <source>
        <dbReference type="ARBA" id="ARBA00023125"/>
    </source>
</evidence>